<reference evidence="2" key="1">
    <citation type="submission" date="2007-07" db="EMBL/GenBank/DDBJ databases">
        <title>PCAP assembly of the Caenorhabditis remanei genome.</title>
        <authorList>
            <consortium name="The Caenorhabditis remanei Sequencing Consortium"/>
            <person name="Wilson R.K."/>
        </authorList>
    </citation>
    <scope>NUCLEOTIDE SEQUENCE [LARGE SCALE GENOMIC DNA]</scope>
    <source>
        <strain evidence="2">PB4641</strain>
    </source>
</reference>
<dbReference type="AlphaFoldDB" id="E3NCV4"/>
<dbReference type="InParanoid" id="E3NCV4"/>
<feature type="domain" description="C2H2-type" evidence="1">
    <location>
        <begin position="35"/>
        <end position="56"/>
    </location>
</feature>
<dbReference type="PROSITE" id="PS00028">
    <property type="entry name" value="ZINC_FINGER_C2H2_1"/>
    <property type="match status" value="1"/>
</dbReference>
<evidence type="ECO:0000259" key="1">
    <source>
        <dbReference type="PROSITE" id="PS00028"/>
    </source>
</evidence>
<keyword evidence="3" id="KW-1185">Reference proteome</keyword>
<protein>
    <recommendedName>
        <fullName evidence="1">C2H2-type domain-containing protein</fullName>
    </recommendedName>
</protein>
<dbReference type="OMA" id="HYELEHA"/>
<sequence length="111" mass="12936">MKTDESTSSRPPLEAVHLSGLIHHQMNHHNLDAQCHLCLQKFATRKAFQEHHELVHTHNVVKCVFCKSAFDQPLEMKNGKWDDFFSHLYGEILYSRLAEHEERANSTNNNK</sequence>
<accession>E3NCV4</accession>
<dbReference type="eggNOG" id="KOG1721">
    <property type="taxonomic scope" value="Eukaryota"/>
</dbReference>
<proteinExistence type="predicted"/>
<name>E3NCV4_CAERE</name>
<dbReference type="InterPro" id="IPR013087">
    <property type="entry name" value="Znf_C2H2_type"/>
</dbReference>
<evidence type="ECO:0000313" key="3">
    <source>
        <dbReference type="Proteomes" id="UP000008281"/>
    </source>
</evidence>
<organism evidence="3">
    <name type="scientific">Caenorhabditis remanei</name>
    <name type="common">Caenorhabditis vulgaris</name>
    <dbReference type="NCBI Taxonomy" id="31234"/>
    <lineage>
        <taxon>Eukaryota</taxon>
        <taxon>Metazoa</taxon>
        <taxon>Ecdysozoa</taxon>
        <taxon>Nematoda</taxon>
        <taxon>Chromadorea</taxon>
        <taxon>Rhabditida</taxon>
        <taxon>Rhabditina</taxon>
        <taxon>Rhabditomorpha</taxon>
        <taxon>Rhabditoidea</taxon>
        <taxon>Rhabditidae</taxon>
        <taxon>Peloderinae</taxon>
        <taxon>Caenorhabditis</taxon>
    </lineage>
</organism>
<dbReference type="STRING" id="31234.E3NCV4"/>
<gene>
    <name evidence="2" type="ORF">CRE_24794</name>
</gene>
<dbReference type="Proteomes" id="UP000008281">
    <property type="component" value="Unassembled WGS sequence"/>
</dbReference>
<evidence type="ECO:0000313" key="2">
    <source>
        <dbReference type="EMBL" id="EFO93328.1"/>
    </source>
</evidence>
<dbReference type="HOGENOM" id="CLU_172756_0_0_1"/>
<dbReference type="EMBL" id="DS268602">
    <property type="protein sequence ID" value="EFO93328.1"/>
    <property type="molecule type" value="Genomic_DNA"/>
</dbReference>
<dbReference type="OrthoDB" id="5868031at2759"/>